<dbReference type="Gene3D" id="2.170.15.10">
    <property type="entry name" value="Proaerolysin, chain A, domain 3"/>
    <property type="match status" value="1"/>
</dbReference>
<gene>
    <name evidence="1" type="ORF">ADU74_13025</name>
</gene>
<comment type="caution">
    <text evidence="1">The sequence shown here is derived from an EMBL/GenBank/DDBJ whole genome shotgun (WGS) entry which is preliminary data.</text>
</comment>
<accession>A0A9Q1ZB46</accession>
<name>A0A9Q1ZB46_CLOBO</name>
<dbReference type="EMBL" id="LGVR01000096">
    <property type="protein sequence ID" value="KOA82802.1"/>
    <property type="molecule type" value="Genomic_DNA"/>
</dbReference>
<dbReference type="SUPFAM" id="SSF56973">
    <property type="entry name" value="Aerolisin/ETX pore-forming domain"/>
    <property type="match status" value="1"/>
</dbReference>
<dbReference type="RefSeq" id="WP_013721059.1">
    <property type="nucleotide sequence ID" value="NZ_LGVO01000039.1"/>
</dbReference>
<sequence>MIKNIADAYKILPSVFCQSKNCEDIIEGSDSRVEDELRNGKYNFDIIGQSGLKPIGQPTITKNNTMYVGNTRLINETSLDQTMRTEIFSREETFTQSTKTILGFNIGIKASGKFTAKFLESGVETSIEVSAQFNLSNDQTTTKSETVTFTIPSQDILVPSKSIIKVTAIFNKVSCNGKVQLPTTVRGYDYIDCWSTGVPNPGGHPCVSGTEKVPFGKLARMANSSDFVPVANSDTEMTIMGIGEYSTDTATNFMLNIEQLDLNGDKLIKSNSYVIKPIIKVIDEKVITE</sequence>
<dbReference type="InterPro" id="IPR004991">
    <property type="entry name" value="Aerolysin-like"/>
</dbReference>
<organism evidence="1 2">
    <name type="scientific">Clostridium botulinum</name>
    <dbReference type="NCBI Taxonomy" id="1491"/>
    <lineage>
        <taxon>Bacteria</taxon>
        <taxon>Bacillati</taxon>
        <taxon>Bacillota</taxon>
        <taxon>Clostridia</taxon>
        <taxon>Eubacteriales</taxon>
        <taxon>Clostridiaceae</taxon>
        <taxon>Clostridium</taxon>
    </lineage>
</organism>
<dbReference type="AlphaFoldDB" id="A0A9Q1ZB46"/>
<dbReference type="Pfam" id="PF03318">
    <property type="entry name" value="ETX_MTX2"/>
    <property type="match status" value="1"/>
</dbReference>
<evidence type="ECO:0000313" key="1">
    <source>
        <dbReference type="EMBL" id="KOA82802.1"/>
    </source>
</evidence>
<reference evidence="1 2" key="1">
    <citation type="submission" date="2015-07" db="EMBL/GenBank/DDBJ databases">
        <title>Draft genome sequences of 17 French Clostridium botulinum group III.</title>
        <authorList>
            <person name="Woudstra C."/>
            <person name="Le Marechal C."/>
            <person name="Souillard R."/>
            <person name="Bayon-Auboyer M.-H."/>
            <person name="Dessouter D."/>
            <person name="Fach P."/>
        </authorList>
    </citation>
    <scope>NUCLEOTIDE SEQUENCE [LARGE SCALE GENOMIC DNA]</scope>
    <source>
        <strain evidence="1 2">12LNRI-CD</strain>
    </source>
</reference>
<dbReference type="CDD" id="cd20223">
    <property type="entry name" value="PFM_epsilon-toxin-like"/>
    <property type="match status" value="1"/>
</dbReference>
<evidence type="ECO:0000313" key="2">
    <source>
        <dbReference type="Proteomes" id="UP000037540"/>
    </source>
</evidence>
<dbReference type="Proteomes" id="UP000037540">
    <property type="component" value="Unassembled WGS sequence"/>
</dbReference>
<protein>
    <submittedName>
        <fullName evidence="1">Uncharacterized protein</fullName>
    </submittedName>
</protein>
<proteinExistence type="predicted"/>